<dbReference type="GO" id="GO:0006508">
    <property type="term" value="P:proteolysis"/>
    <property type="evidence" value="ECO:0007669"/>
    <property type="project" value="UniProtKB-KW"/>
</dbReference>
<dbReference type="PANTHER" id="PTHR30471:SF3">
    <property type="entry name" value="UPF0758 PROTEIN YEES-RELATED"/>
    <property type="match status" value="1"/>
</dbReference>
<evidence type="ECO:0000256" key="2">
    <source>
        <dbReference type="ARBA" id="ARBA00022723"/>
    </source>
</evidence>
<evidence type="ECO:0000313" key="7">
    <source>
        <dbReference type="EMBL" id="TKK70403.1"/>
    </source>
</evidence>
<dbReference type="Gene3D" id="3.40.140.10">
    <property type="entry name" value="Cytidine Deaminase, domain 2"/>
    <property type="match status" value="1"/>
</dbReference>
<reference evidence="7 8" key="1">
    <citation type="submission" date="2019-05" db="EMBL/GenBank/DDBJ databases">
        <title>Panacibacter sp. strain 17mud1-8 Genome sequencing and assembly.</title>
        <authorList>
            <person name="Chhetri G."/>
        </authorList>
    </citation>
    <scope>NUCLEOTIDE SEQUENCE [LARGE SCALE GENOMIC DNA]</scope>
    <source>
        <strain evidence="7 8">17mud1-8</strain>
    </source>
</reference>
<keyword evidence="1" id="KW-0645">Protease</keyword>
<dbReference type="Proteomes" id="UP000305848">
    <property type="component" value="Unassembled WGS sequence"/>
</dbReference>
<dbReference type="PANTHER" id="PTHR30471">
    <property type="entry name" value="DNA REPAIR PROTEIN RADC"/>
    <property type="match status" value="1"/>
</dbReference>
<keyword evidence="8" id="KW-1185">Reference proteome</keyword>
<dbReference type="PROSITE" id="PS50249">
    <property type="entry name" value="MPN"/>
    <property type="match status" value="1"/>
</dbReference>
<dbReference type="GO" id="GO:0046872">
    <property type="term" value="F:metal ion binding"/>
    <property type="evidence" value="ECO:0007669"/>
    <property type="project" value="UniProtKB-KW"/>
</dbReference>
<dbReference type="EMBL" id="SZQL01000003">
    <property type="protein sequence ID" value="TKK70403.1"/>
    <property type="molecule type" value="Genomic_DNA"/>
</dbReference>
<dbReference type="PROSITE" id="PS01302">
    <property type="entry name" value="UPF0758"/>
    <property type="match status" value="1"/>
</dbReference>
<evidence type="ECO:0000256" key="4">
    <source>
        <dbReference type="ARBA" id="ARBA00022833"/>
    </source>
</evidence>
<dbReference type="InterPro" id="IPR020891">
    <property type="entry name" value="UPF0758_CS"/>
</dbReference>
<proteinExistence type="predicted"/>
<evidence type="ECO:0000256" key="5">
    <source>
        <dbReference type="ARBA" id="ARBA00023049"/>
    </source>
</evidence>
<evidence type="ECO:0000256" key="3">
    <source>
        <dbReference type="ARBA" id="ARBA00022801"/>
    </source>
</evidence>
<dbReference type="InterPro" id="IPR001405">
    <property type="entry name" value="UPF0758"/>
</dbReference>
<keyword evidence="3" id="KW-0378">Hydrolase</keyword>
<keyword evidence="5" id="KW-0482">Metalloprotease</keyword>
<evidence type="ECO:0000256" key="1">
    <source>
        <dbReference type="ARBA" id="ARBA00022670"/>
    </source>
</evidence>
<keyword evidence="4" id="KW-0862">Zinc</keyword>
<evidence type="ECO:0000259" key="6">
    <source>
        <dbReference type="PROSITE" id="PS50249"/>
    </source>
</evidence>
<dbReference type="AlphaFoldDB" id="A0A4V5UW93"/>
<comment type="caution">
    <text evidence="7">The sequence shown here is derived from an EMBL/GenBank/DDBJ whole genome shotgun (WGS) entry which is preliminary data.</text>
</comment>
<feature type="domain" description="MPN" evidence="6">
    <location>
        <begin position="31"/>
        <end position="156"/>
    </location>
</feature>
<dbReference type="InterPro" id="IPR037518">
    <property type="entry name" value="MPN"/>
</dbReference>
<dbReference type="GO" id="GO:0008237">
    <property type="term" value="F:metallopeptidase activity"/>
    <property type="evidence" value="ECO:0007669"/>
    <property type="project" value="UniProtKB-KW"/>
</dbReference>
<dbReference type="InterPro" id="IPR025657">
    <property type="entry name" value="RadC_JAB"/>
</dbReference>
<keyword evidence="2" id="KW-0479">Metal-binding</keyword>
<dbReference type="Pfam" id="PF04002">
    <property type="entry name" value="RadC"/>
    <property type="match status" value="1"/>
</dbReference>
<dbReference type="OrthoDB" id="9804482at2"/>
<protein>
    <submittedName>
        <fullName evidence="7">DNA repair protein</fullName>
    </submittedName>
</protein>
<sequence>MESLCTAQEGIQVSEVELVYKTKIKASERLQVSTSKEVYELLKRYWDENKIEFVEQFKILLLNRSNRVLGIYEISTGGLAGTVADPKVVFIAALRVAASHIILAHNHPSGNLNPSIQDKQLTQKIKDGGKLLDIEVIDHLIISKDGYYSFADEGLL</sequence>
<organism evidence="7 8">
    <name type="scientific">Ilyomonas limi</name>
    <dbReference type="NCBI Taxonomy" id="2575867"/>
    <lineage>
        <taxon>Bacteria</taxon>
        <taxon>Pseudomonadati</taxon>
        <taxon>Bacteroidota</taxon>
        <taxon>Chitinophagia</taxon>
        <taxon>Chitinophagales</taxon>
        <taxon>Chitinophagaceae</taxon>
        <taxon>Ilyomonas</taxon>
    </lineage>
</organism>
<gene>
    <name evidence="7" type="ORF">FC093_06385</name>
</gene>
<accession>A0A4V5UW93</accession>
<evidence type="ECO:0000313" key="8">
    <source>
        <dbReference type="Proteomes" id="UP000305848"/>
    </source>
</evidence>
<dbReference type="CDD" id="cd08071">
    <property type="entry name" value="MPN_DUF2466"/>
    <property type="match status" value="1"/>
</dbReference>
<name>A0A4V5UW93_9BACT</name>